<evidence type="ECO:0000313" key="2">
    <source>
        <dbReference type="Proteomes" id="UP000255389"/>
    </source>
</evidence>
<protein>
    <submittedName>
        <fullName evidence="1">Uncharacterized protein</fullName>
    </submittedName>
</protein>
<evidence type="ECO:0000313" key="1">
    <source>
        <dbReference type="EMBL" id="SUA31602.1"/>
    </source>
</evidence>
<dbReference type="AlphaFoldDB" id="A0A378WFP8"/>
<name>A0A378WFP8_MYCFO</name>
<proteinExistence type="predicted"/>
<dbReference type="EMBL" id="UGQY01000006">
    <property type="protein sequence ID" value="SUA31602.1"/>
    <property type="molecule type" value="Genomic_DNA"/>
</dbReference>
<gene>
    <name evidence="1" type="ORF">NCTC1542_06957</name>
</gene>
<accession>A0A378WFP8</accession>
<dbReference type="Proteomes" id="UP000255389">
    <property type="component" value="Unassembled WGS sequence"/>
</dbReference>
<sequence length="116" mass="12688">MEVAAPKYEAVHQVSMYQARCTSCGTIEEDYGEFGALRDAGDAISHVVDGGWFERTRDETGQRADGTTGTVVHTVELLCPNCQKCDICGNTKAHPDEAGEHMVCQQHEDHAFKEAS</sequence>
<organism evidence="1 2">
    <name type="scientific">Mycolicibacterium fortuitum</name>
    <name type="common">Mycobacterium fortuitum</name>
    <dbReference type="NCBI Taxonomy" id="1766"/>
    <lineage>
        <taxon>Bacteria</taxon>
        <taxon>Bacillati</taxon>
        <taxon>Actinomycetota</taxon>
        <taxon>Actinomycetes</taxon>
        <taxon>Mycobacteriales</taxon>
        <taxon>Mycobacteriaceae</taxon>
        <taxon>Mycolicibacterium</taxon>
    </lineage>
</organism>
<reference evidence="1 2" key="1">
    <citation type="submission" date="2018-06" db="EMBL/GenBank/DDBJ databases">
        <authorList>
            <consortium name="Pathogen Informatics"/>
            <person name="Doyle S."/>
        </authorList>
    </citation>
    <scope>NUCLEOTIDE SEQUENCE [LARGE SCALE GENOMIC DNA]</scope>
    <source>
        <strain evidence="1 2">NCTC1542</strain>
    </source>
</reference>